<dbReference type="AlphaFoldDB" id="A0AAD7A6D4"/>
<organism evidence="2 3">
    <name type="scientific">Mycena albidolilacea</name>
    <dbReference type="NCBI Taxonomy" id="1033008"/>
    <lineage>
        <taxon>Eukaryota</taxon>
        <taxon>Fungi</taxon>
        <taxon>Dikarya</taxon>
        <taxon>Basidiomycota</taxon>
        <taxon>Agaricomycotina</taxon>
        <taxon>Agaricomycetes</taxon>
        <taxon>Agaricomycetidae</taxon>
        <taxon>Agaricales</taxon>
        <taxon>Marasmiineae</taxon>
        <taxon>Mycenaceae</taxon>
        <taxon>Mycena</taxon>
    </lineage>
</organism>
<dbReference type="InterPro" id="IPR013785">
    <property type="entry name" value="Aldolase_TIM"/>
</dbReference>
<name>A0AAD7A6D4_9AGAR</name>
<dbReference type="PANTHER" id="PTHR22893:SF91">
    <property type="entry name" value="NADPH DEHYDROGENASE 2-RELATED"/>
    <property type="match status" value="1"/>
</dbReference>
<dbReference type="EMBL" id="JARIHO010000015">
    <property type="protein sequence ID" value="KAJ7349878.1"/>
    <property type="molecule type" value="Genomic_DNA"/>
</dbReference>
<dbReference type="GO" id="GO:0010181">
    <property type="term" value="F:FMN binding"/>
    <property type="evidence" value="ECO:0007669"/>
    <property type="project" value="InterPro"/>
</dbReference>
<dbReference type="Pfam" id="PF00724">
    <property type="entry name" value="Oxidored_FMN"/>
    <property type="match status" value="1"/>
</dbReference>
<dbReference type="GO" id="GO:0016491">
    <property type="term" value="F:oxidoreductase activity"/>
    <property type="evidence" value="ECO:0007669"/>
    <property type="project" value="InterPro"/>
</dbReference>
<protein>
    <recommendedName>
        <fullName evidence="1">NADH:flavin oxidoreductase/NADH oxidase N-terminal domain-containing protein</fullName>
    </recommendedName>
</protein>
<evidence type="ECO:0000313" key="2">
    <source>
        <dbReference type="EMBL" id="KAJ7349878.1"/>
    </source>
</evidence>
<accession>A0AAD7A6D4</accession>
<comment type="caution">
    <text evidence="2">The sequence shown here is derived from an EMBL/GenBank/DDBJ whole genome shotgun (WGS) entry which is preliminary data.</text>
</comment>
<dbReference type="Proteomes" id="UP001218218">
    <property type="component" value="Unassembled WGS sequence"/>
</dbReference>
<dbReference type="PANTHER" id="PTHR22893">
    <property type="entry name" value="NADH OXIDOREDUCTASE-RELATED"/>
    <property type="match status" value="1"/>
</dbReference>
<proteinExistence type="predicted"/>
<reference evidence="2" key="1">
    <citation type="submission" date="2023-03" db="EMBL/GenBank/DDBJ databases">
        <title>Massive genome expansion in bonnet fungi (Mycena s.s.) driven by repeated elements and novel gene families across ecological guilds.</title>
        <authorList>
            <consortium name="Lawrence Berkeley National Laboratory"/>
            <person name="Harder C.B."/>
            <person name="Miyauchi S."/>
            <person name="Viragh M."/>
            <person name="Kuo A."/>
            <person name="Thoen E."/>
            <person name="Andreopoulos B."/>
            <person name="Lu D."/>
            <person name="Skrede I."/>
            <person name="Drula E."/>
            <person name="Henrissat B."/>
            <person name="Morin E."/>
            <person name="Kohler A."/>
            <person name="Barry K."/>
            <person name="LaButti K."/>
            <person name="Morin E."/>
            <person name="Salamov A."/>
            <person name="Lipzen A."/>
            <person name="Mereny Z."/>
            <person name="Hegedus B."/>
            <person name="Baldrian P."/>
            <person name="Stursova M."/>
            <person name="Weitz H."/>
            <person name="Taylor A."/>
            <person name="Grigoriev I.V."/>
            <person name="Nagy L.G."/>
            <person name="Martin F."/>
            <person name="Kauserud H."/>
        </authorList>
    </citation>
    <scope>NUCLEOTIDE SEQUENCE</scope>
    <source>
        <strain evidence="2">CBHHK002</strain>
    </source>
</reference>
<gene>
    <name evidence="2" type="ORF">DFH08DRAFT_807215</name>
</gene>
<evidence type="ECO:0000259" key="1">
    <source>
        <dbReference type="Pfam" id="PF00724"/>
    </source>
</evidence>
<dbReference type="Gene3D" id="3.20.20.70">
    <property type="entry name" value="Aldolase class I"/>
    <property type="match status" value="1"/>
</dbReference>
<sequence>MSLFGCLGKRLSERPVPPRCLEKPDGHLWRKRRKSCAFPLEVVKAVAAAVGERMGMADPVPTFSHIVSELKRLRPTLAYIHVIEPRISADSSVDASPQNAGQSDDFIRDIWGDRPLISGGGFTRDSGIKLAEERKNSLVAHGRHFIANPDLPVRLQKNIPLHPYDRSTFYLPGLGAPTGYTDQPFASSATPAA</sequence>
<feature type="domain" description="NADH:flavin oxidoreductase/NADH oxidase N-terminal" evidence="1">
    <location>
        <begin position="34"/>
        <end position="161"/>
    </location>
</feature>
<evidence type="ECO:0000313" key="3">
    <source>
        <dbReference type="Proteomes" id="UP001218218"/>
    </source>
</evidence>
<dbReference type="InterPro" id="IPR001155">
    <property type="entry name" value="OxRdtase_FMN_N"/>
</dbReference>
<dbReference type="InterPro" id="IPR045247">
    <property type="entry name" value="Oye-like"/>
</dbReference>
<keyword evidence="3" id="KW-1185">Reference proteome</keyword>
<dbReference type="SUPFAM" id="SSF51395">
    <property type="entry name" value="FMN-linked oxidoreductases"/>
    <property type="match status" value="1"/>
</dbReference>